<evidence type="ECO:0000256" key="18">
    <source>
        <dbReference type="ARBA" id="ARBA00047614"/>
    </source>
</evidence>
<dbReference type="Proteomes" id="UP000192731">
    <property type="component" value="Unassembled WGS sequence"/>
</dbReference>
<comment type="pathway">
    <text evidence="5 23">Cell wall biogenesis; peptidoglycan biosynthesis.</text>
</comment>
<evidence type="ECO:0000256" key="9">
    <source>
        <dbReference type="ARBA" id="ARBA00022598"/>
    </source>
</evidence>
<evidence type="ECO:0000256" key="3">
    <source>
        <dbReference type="ARBA" id="ARBA00003921"/>
    </source>
</evidence>
<keyword evidence="9 23" id="KW-0436">Ligase</keyword>
<dbReference type="InterPro" id="IPR011095">
    <property type="entry name" value="Dala_Dala_lig_C"/>
</dbReference>
<evidence type="ECO:0000256" key="10">
    <source>
        <dbReference type="ARBA" id="ARBA00022723"/>
    </source>
</evidence>
<dbReference type="STRING" id="656914.SAMN00017405_0351"/>
<dbReference type="InterPro" id="IPR016185">
    <property type="entry name" value="PreATP-grasp_dom_sf"/>
</dbReference>
<dbReference type="GO" id="GO:0005737">
    <property type="term" value="C:cytoplasm"/>
    <property type="evidence" value="ECO:0007669"/>
    <property type="project" value="UniProtKB-SubCell"/>
</dbReference>
<keyword evidence="15 23" id="KW-0573">Peptidoglycan synthesis</keyword>
<feature type="domain" description="ATP-grasp" evidence="25">
    <location>
        <begin position="587"/>
        <end position="793"/>
    </location>
</feature>
<dbReference type="SUPFAM" id="SSF53383">
    <property type="entry name" value="PLP-dependent transferases"/>
    <property type="match status" value="1"/>
</dbReference>
<keyword evidence="8 23" id="KW-0963">Cytoplasm</keyword>
<comment type="subcellular location">
    <subcellularLocation>
        <location evidence="4 23">Cytoplasm</location>
    </subcellularLocation>
</comment>
<evidence type="ECO:0000256" key="14">
    <source>
        <dbReference type="ARBA" id="ARBA00022960"/>
    </source>
</evidence>
<evidence type="ECO:0000256" key="19">
    <source>
        <dbReference type="ARBA" id="ARBA00060592"/>
    </source>
</evidence>
<dbReference type="PROSITE" id="PS00843">
    <property type="entry name" value="DALA_DALA_LIGASE_1"/>
    <property type="match status" value="1"/>
</dbReference>
<keyword evidence="17 23" id="KW-0961">Cell wall biogenesis/degradation</keyword>
<dbReference type="PANTHER" id="PTHR46658">
    <property type="entry name" value="CYS OR MET METABOLISM PYRIDOXAL-PHOSPHATE-DEPENDENT ENZYME"/>
    <property type="match status" value="1"/>
</dbReference>
<gene>
    <name evidence="23" type="primary">ddl</name>
    <name evidence="26" type="ORF">SAMN00017405_0351</name>
</gene>
<dbReference type="Pfam" id="PF01820">
    <property type="entry name" value="Dala_Dala_lig_N"/>
    <property type="match status" value="1"/>
</dbReference>
<name>A0A1W1VQL0_DESTI</name>
<dbReference type="Gene3D" id="3.90.1150.60">
    <property type="entry name" value="Methioning gamme-lyase, C-terminal domain"/>
    <property type="match status" value="1"/>
</dbReference>
<evidence type="ECO:0000256" key="7">
    <source>
        <dbReference type="ARBA" id="ARBA00012216"/>
    </source>
</evidence>
<evidence type="ECO:0000256" key="4">
    <source>
        <dbReference type="ARBA" id="ARBA00004496"/>
    </source>
</evidence>
<dbReference type="GO" id="GO:0008360">
    <property type="term" value="P:regulation of cell shape"/>
    <property type="evidence" value="ECO:0007669"/>
    <property type="project" value="UniProtKB-KW"/>
</dbReference>
<comment type="function">
    <text evidence="3 23">Cell wall formation.</text>
</comment>
<dbReference type="EMBL" id="FWWT01000022">
    <property type="protein sequence ID" value="SMB95204.1"/>
    <property type="molecule type" value="Genomic_DNA"/>
</dbReference>
<proteinExistence type="inferred from homology"/>
<sequence>MKSFFKLIQNNFNLSDDLMEIIEKSYTNVQTPWQKISDITAINQFKILKAFQKHKASDFHLNGSTGYGYGDVGRDLFEEIWASIFKSEAALVRSNIVSGTHAIAISLFGNLKPGDEVISISGTPYDTLLEIIGKNKEPGTLSELNISHKVIDLTSEGDFNYDQIKDEITEQTKMICIQRSRGYNWRPSLTIAKIKSIISYLKQINPNLICFVDNCYGEFVEEIEPIEIGADLAAGSLIKNPGGGLAPRGGYVVGKKDLVNNASLRLTAPGISGEVGSALDFNRLAYQGLFMAPLIVEQALKGSIYTSELLDALGYNVSPKASEKRTDIIQAIKLESPEKMRLFSKGIQSASPLDSHVTPYETALPGYDDAVIMAGGTFIQGSSIELSVDGPFREPYIIYLQGGLSVNHIIIGVISAIREIKKILNKLINFEYNYKCNKKSLESRGLIMKKIKVGLMFGGRSGEHEVSLKSAASIAKTFNKDKYEIIPIGIAKDGKWYAPIDISGIENFSQFINTENQVTILPYPNENKLINIKDNTVVSKLDIVFPVLHGTFGEDGTIQGLLDLANIPYVGSGVLGSSVGMDKIAMKDIFAQHDLSQVKYIGVLRSEIERDIEKVIGEIRDYLEFPLFVKPANLGSSVGISKANSVLELKESLIEAGKYDRKIIIEEGLNVREIEVSVLGNDNPIVSLPGEVIPSNEFYDYKAKYIDNSSTLNIPAKIDEKVIYKIQELAKRAFLALDCAGLARVDFFICKDIGEIYLNEINTLPGFTSISMYPKLFEVTGIMMADLLENLISLGFARCDEKNKNLTSFEF</sequence>
<comment type="catalytic activity">
    <reaction evidence="18 23">
        <text>2 D-alanine + ATP = D-alanyl-D-alanine + ADP + phosphate + H(+)</text>
        <dbReference type="Rhea" id="RHEA:11224"/>
        <dbReference type="ChEBI" id="CHEBI:15378"/>
        <dbReference type="ChEBI" id="CHEBI:30616"/>
        <dbReference type="ChEBI" id="CHEBI:43474"/>
        <dbReference type="ChEBI" id="CHEBI:57416"/>
        <dbReference type="ChEBI" id="CHEBI:57822"/>
        <dbReference type="ChEBI" id="CHEBI:456216"/>
        <dbReference type="EC" id="6.3.2.4"/>
    </reaction>
</comment>
<reference evidence="26 27" key="1">
    <citation type="submission" date="2017-04" db="EMBL/GenBank/DDBJ databases">
        <authorList>
            <person name="Afonso C.L."/>
            <person name="Miller P.J."/>
            <person name="Scott M.A."/>
            <person name="Spackman E."/>
            <person name="Goraichik I."/>
            <person name="Dimitrov K.M."/>
            <person name="Suarez D.L."/>
            <person name="Swayne D.E."/>
        </authorList>
    </citation>
    <scope>NUCLEOTIDE SEQUENCE [LARGE SCALE GENOMIC DNA]</scope>
    <source>
        <strain evidence="26 27">DSM 11270</strain>
    </source>
</reference>
<evidence type="ECO:0000256" key="15">
    <source>
        <dbReference type="ARBA" id="ARBA00022984"/>
    </source>
</evidence>
<dbReference type="SUPFAM" id="SSF56059">
    <property type="entry name" value="Glutathione synthetase ATP-binding domain-like"/>
    <property type="match status" value="1"/>
</dbReference>
<dbReference type="GO" id="GO:0005524">
    <property type="term" value="F:ATP binding"/>
    <property type="evidence" value="ECO:0007669"/>
    <property type="project" value="UniProtKB-UniRule"/>
</dbReference>
<dbReference type="HAMAP" id="MF_00047">
    <property type="entry name" value="Dala_Dala_lig"/>
    <property type="match status" value="1"/>
</dbReference>
<dbReference type="InterPro" id="IPR000291">
    <property type="entry name" value="D-Ala_lig_Van_CS"/>
</dbReference>
<evidence type="ECO:0000313" key="27">
    <source>
        <dbReference type="Proteomes" id="UP000192731"/>
    </source>
</evidence>
<dbReference type="FunFam" id="3.30.1490.20:FF:000007">
    <property type="entry name" value="D-alanine--D-alanine ligase"/>
    <property type="match status" value="1"/>
</dbReference>
<accession>A0A1W1VQL0</accession>
<evidence type="ECO:0000313" key="26">
    <source>
        <dbReference type="EMBL" id="SMB95204.1"/>
    </source>
</evidence>
<keyword evidence="12 24" id="KW-0067">ATP-binding</keyword>
<keyword evidence="13" id="KW-0460">Magnesium</keyword>
<evidence type="ECO:0000256" key="8">
    <source>
        <dbReference type="ARBA" id="ARBA00022490"/>
    </source>
</evidence>
<dbReference type="FunFam" id="3.30.470.20:FF:000008">
    <property type="entry name" value="D-alanine--D-alanine ligase"/>
    <property type="match status" value="1"/>
</dbReference>
<dbReference type="RefSeq" id="WP_084054155.1">
    <property type="nucleotide sequence ID" value="NZ_FWWT01000022.1"/>
</dbReference>
<dbReference type="Gene3D" id="3.40.50.20">
    <property type="match status" value="1"/>
</dbReference>
<dbReference type="InterPro" id="IPR011127">
    <property type="entry name" value="Dala_Dala_lig_N"/>
</dbReference>
<dbReference type="Gene3D" id="3.40.640.10">
    <property type="entry name" value="Type I PLP-dependent aspartate aminotransferase-like (Major domain)"/>
    <property type="match status" value="1"/>
</dbReference>
<evidence type="ECO:0000256" key="5">
    <source>
        <dbReference type="ARBA" id="ARBA00004752"/>
    </source>
</evidence>
<evidence type="ECO:0000256" key="22">
    <source>
        <dbReference type="ARBA" id="ARBA00077154"/>
    </source>
</evidence>
<dbReference type="NCBIfam" id="NF002528">
    <property type="entry name" value="PRK01966.1-4"/>
    <property type="match status" value="1"/>
</dbReference>
<dbReference type="EC" id="6.3.2.4" evidence="7 23"/>
<dbReference type="GO" id="GO:0071555">
    <property type="term" value="P:cell wall organization"/>
    <property type="evidence" value="ECO:0007669"/>
    <property type="project" value="UniProtKB-KW"/>
</dbReference>
<evidence type="ECO:0000256" key="13">
    <source>
        <dbReference type="ARBA" id="ARBA00022842"/>
    </source>
</evidence>
<evidence type="ECO:0000256" key="16">
    <source>
        <dbReference type="ARBA" id="ARBA00023211"/>
    </source>
</evidence>
<protein>
    <recommendedName>
        <fullName evidence="20 23">D-alanine--D-alanine ligase</fullName>
        <ecNumber evidence="7 23">6.3.2.4</ecNumber>
    </recommendedName>
    <alternativeName>
        <fullName evidence="22 23">D-Ala-D-Ala ligase</fullName>
    </alternativeName>
    <alternativeName>
        <fullName evidence="21 23">D-alanylalanine synthetase</fullName>
    </alternativeName>
</protein>
<dbReference type="InterPro" id="IPR013815">
    <property type="entry name" value="ATP_grasp_subdomain_1"/>
</dbReference>
<evidence type="ECO:0000256" key="24">
    <source>
        <dbReference type="PROSITE-ProRule" id="PRU00409"/>
    </source>
</evidence>
<dbReference type="PANTHER" id="PTHR46658:SF1">
    <property type="entry name" value="CYS OR MET METABOLISM PYRIDOXAL-PHOSPHATE-DEPENDENT ENZYME"/>
    <property type="match status" value="1"/>
</dbReference>
<dbReference type="InterPro" id="IPR009651">
    <property type="entry name" value="Met_g_lyase_put"/>
</dbReference>
<keyword evidence="16" id="KW-0464">Manganese</keyword>
<evidence type="ECO:0000256" key="20">
    <source>
        <dbReference type="ARBA" id="ARBA00068427"/>
    </source>
</evidence>
<dbReference type="SUPFAM" id="SSF52440">
    <property type="entry name" value="PreATP-grasp domain"/>
    <property type="match status" value="1"/>
</dbReference>
<keyword evidence="27" id="KW-1185">Reference proteome</keyword>
<comment type="cofactor">
    <cofactor evidence="2">
        <name>Mg(2+)</name>
        <dbReference type="ChEBI" id="CHEBI:18420"/>
    </cofactor>
</comment>
<keyword evidence="14 23" id="KW-0133">Cell shape</keyword>
<dbReference type="Pfam" id="PF06838">
    <property type="entry name" value="Met_gamma_lyase"/>
    <property type="match status" value="1"/>
</dbReference>
<dbReference type="AlphaFoldDB" id="A0A1W1VQL0"/>
<keyword evidence="10" id="KW-0479">Metal-binding</keyword>
<comment type="similarity">
    <text evidence="6 23">Belongs to the D-alanine--D-alanine ligase family.</text>
</comment>
<evidence type="ECO:0000256" key="21">
    <source>
        <dbReference type="ARBA" id="ARBA00076288"/>
    </source>
</evidence>
<keyword evidence="11 24" id="KW-0547">Nucleotide-binding</keyword>
<dbReference type="GO" id="GO:0009252">
    <property type="term" value="P:peptidoglycan biosynthetic process"/>
    <property type="evidence" value="ECO:0007669"/>
    <property type="project" value="UniProtKB-UniRule"/>
</dbReference>
<dbReference type="InterPro" id="IPR011761">
    <property type="entry name" value="ATP-grasp"/>
</dbReference>
<dbReference type="NCBIfam" id="TIGR01205">
    <property type="entry name" value="D_ala_D_alaTIGR"/>
    <property type="match status" value="1"/>
</dbReference>
<dbReference type="InterPro" id="IPR015421">
    <property type="entry name" value="PyrdxlP-dep_Trfase_major"/>
</dbReference>
<dbReference type="Pfam" id="PF07478">
    <property type="entry name" value="Dala_Dala_lig_C"/>
    <property type="match status" value="1"/>
</dbReference>
<dbReference type="OrthoDB" id="9764766at2"/>
<evidence type="ECO:0000256" key="23">
    <source>
        <dbReference type="HAMAP-Rule" id="MF_00047"/>
    </source>
</evidence>
<dbReference type="PROSITE" id="PS50975">
    <property type="entry name" value="ATP_GRASP"/>
    <property type="match status" value="1"/>
</dbReference>
<dbReference type="GO" id="GO:0008716">
    <property type="term" value="F:D-alanine-D-alanine ligase activity"/>
    <property type="evidence" value="ECO:0007669"/>
    <property type="project" value="UniProtKB-UniRule"/>
</dbReference>
<dbReference type="UniPathway" id="UPA00219"/>
<evidence type="ECO:0000256" key="17">
    <source>
        <dbReference type="ARBA" id="ARBA00023316"/>
    </source>
</evidence>
<dbReference type="GO" id="GO:0046872">
    <property type="term" value="F:metal ion binding"/>
    <property type="evidence" value="ECO:0007669"/>
    <property type="project" value="UniProtKB-KW"/>
</dbReference>
<organism evidence="26 27">
    <name type="scientific">Desulfonispora thiosulfatigenes DSM 11270</name>
    <dbReference type="NCBI Taxonomy" id="656914"/>
    <lineage>
        <taxon>Bacteria</taxon>
        <taxon>Bacillati</taxon>
        <taxon>Bacillota</taxon>
        <taxon>Clostridia</taxon>
        <taxon>Eubacteriales</taxon>
        <taxon>Peptococcaceae</taxon>
        <taxon>Desulfonispora</taxon>
    </lineage>
</organism>
<evidence type="ECO:0000256" key="12">
    <source>
        <dbReference type="ARBA" id="ARBA00022840"/>
    </source>
</evidence>
<evidence type="ECO:0000256" key="11">
    <source>
        <dbReference type="ARBA" id="ARBA00022741"/>
    </source>
</evidence>
<evidence type="ECO:0000256" key="1">
    <source>
        <dbReference type="ARBA" id="ARBA00001936"/>
    </source>
</evidence>
<evidence type="ECO:0000256" key="2">
    <source>
        <dbReference type="ARBA" id="ARBA00001946"/>
    </source>
</evidence>
<comment type="pathway">
    <text evidence="19">Glycan biosynthesis.</text>
</comment>
<dbReference type="InterPro" id="IPR005905">
    <property type="entry name" value="D_ala_D_ala"/>
</dbReference>
<evidence type="ECO:0000256" key="6">
    <source>
        <dbReference type="ARBA" id="ARBA00010871"/>
    </source>
</evidence>
<comment type="cofactor">
    <cofactor evidence="1">
        <name>Mn(2+)</name>
        <dbReference type="ChEBI" id="CHEBI:29035"/>
    </cofactor>
</comment>
<dbReference type="InterPro" id="IPR015424">
    <property type="entry name" value="PyrdxlP-dep_Trfase"/>
</dbReference>
<dbReference type="Gene3D" id="3.30.1490.20">
    <property type="entry name" value="ATP-grasp fold, A domain"/>
    <property type="match status" value="1"/>
</dbReference>
<dbReference type="Gene3D" id="3.30.470.20">
    <property type="entry name" value="ATP-grasp fold, B domain"/>
    <property type="match status" value="1"/>
</dbReference>
<evidence type="ECO:0000259" key="25">
    <source>
        <dbReference type="PROSITE" id="PS50975"/>
    </source>
</evidence>
<dbReference type="PROSITE" id="PS00844">
    <property type="entry name" value="DALA_DALA_LIGASE_2"/>
    <property type="match status" value="1"/>
</dbReference>